<accession>A0AC35U3N7</accession>
<name>A0AC35U3N7_9BILA</name>
<reference evidence="2" key="1">
    <citation type="submission" date="2016-11" db="UniProtKB">
        <authorList>
            <consortium name="WormBaseParasite"/>
        </authorList>
    </citation>
    <scope>IDENTIFICATION</scope>
    <source>
        <strain evidence="2">KR3021</strain>
    </source>
</reference>
<evidence type="ECO:0000313" key="1">
    <source>
        <dbReference type="Proteomes" id="UP000095286"/>
    </source>
</evidence>
<sequence>MSGPVDEENSVIPQSQTVTSDLSIVDQYAHIIVRGGIIATGLVGLAVFLKTSPTFARFNHIRKIPQNFIRNEIEMKGIVKDVSVSGTIKVEHQPLVMFPFLVHQKKLAPLKLKLAGIELSKQGAQFLTKDLNLVNKPITFRVVKPTAGDSDSMDVDMTIKKSIFGRSNVNQDFIRRGYAKIPNPNNNEHVAALEQNPIYSRLITKLLMSEKIANQRGVGMWERESWVESVQSVPSQTYGMLKGSPVIKLFILLGTIMKDTGYLTLNVLRQLYFICIATSGYLSDGYRKFGRTITALSLRYEKTKGKLQNK</sequence>
<dbReference type="WBParaSite" id="RSKR_0000751600.1">
    <property type="protein sequence ID" value="RSKR_0000751600.1"/>
    <property type="gene ID" value="RSKR_0000751600"/>
</dbReference>
<dbReference type="Proteomes" id="UP000095286">
    <property type="component" value="Unplaced"/>
</dbReference>
<organism evidence="1 2">
    <name type="scientific">Rhabditophanes sp. KR3021</name>
    <dbReference type="NCBI Taxonomy" id="114890"/>
    <lineage>
        <taxon>Eukaryota</taxon>
        <taxon>Metazoa</taxon>
        <taxon>Ecdysozoa</taxon>
        <taxon>Nematoda</taxon>
        <taxon>Chromadorea</taxon>
        <taxon>Rhabditida</taxon>
        <taxon>Tylenchina</taxon>
        <taxon>Panagrolaimomorpha</taxon>
        <taxon>Strongyloidoidea</taxon>
        <taxon>Alloionematidae</taxon>
        <taxon>Rhabditophanes</taxon>
    </lineage>
</organism>
<evidence type="ECO:0000313" key="2">
    <source>
        <dbReference type="WBParaSite" id="RSKR_0000751600.1"/>
    </source>
</evidence>
<proteinExistence type="predicted"/>
<protein>
    <submittedName>
        <fullName evidence="2">TNase-like domain-containing protein</fullName>
    </submittedName>
</protein>